<sequence>MDRKAQHERRTKSRCTKALLRAQPISFTPISLQKEKTLNKSIDSRLARRWVQKLSKKNLRTFGRSIAPSLLAISLASLAHAQGTVDFSGATTAMNSFKTFAEYAGAVICLGGLIFAGVRMMSGRFQDAIPGLFGALFGAGVLGWGAGWISSLTGQTVTQ</sequence>
<keyword evidence="2" id="KW-1185">Reference proteome</keyword>
<protein>
    <submittedName>
        <fullName evidence="1">Uncharacterized protein</fullName>
    </submittedName>
</protein>
<reference evidence="1" key="1">
    <citation type="submission" date="2020-08" db="EMBL/GenBank/DDBJ databases">
        <title>Genomic Encyclopedia of Type Strains, Phase IV (KMG-V): Genome sequencing to study the core and pangenomes of soil and plant-associated prokaryotes.</title>
        <authorList>
            <person name="Whitman W."/>
        </authorList>
    </citation>
    <scope>NUCLEOTIDE SEQUENCE</scope>
    <source>
        <strain evidence="1">M8UP15</strain>
    </source>
</reference>
<organism evidence="1 2">
    <name type="scientific">Tunturiibacter gelidiferens</name>
    <dbReference type="NCBI Taxonomy" id="3069689"/>
    <lineage>
        <taxon>Bacteria</taxon>
        <taxon>Pseudomonadati</taxon>
        <taxon>Acidobacteriota</taxon>
        <taxon>Terriglobia</taxon>
        <taxon>Terriglobales</taxon>
        <taxon>Acidobacteriaceae</taxon>
        <taxon>Tunturiibacter</taxon>
    </lineage>
</organism>
<accession>A0ACC5P5N2</accession>
<proteinExistence type="predicted"/>
<dbReference type="Proteomes" id="UP000569005">
    <property type="component" value="Unassembled WGS sequence"/>
</dbReference>
<gene>
    <name evidence="1" type="ORF">HDF13_004424</name>
</gene>
<comment type="caution">
    <text evidence="1">The sequence shown here is derived from an EMBL/GenBank/DDBJ whole genome shotgun (WGS) entry which is preliminary data.</text>
</comment>
<evidence type="ECO:0000313" key="2">
    <source>
        <dbReference type="Proteomes" id="UP000569005"/>
    </source>
</evidence>
<name>A0ACC5P5N2_9BACT</name>
<dbReference type="EMBL" id="JACHEA010000003">
    <property type="protein sequence ID" value="MBB5342035.1"/>
    <property type="molecule type" value="Genomic_DNA"/>
</dbReference>
<evidence type="ECO:0000313" key="1">
    <source>
        <dbReference type="EMBL" id="MBB5342035.1"/>
    </source>
</evidence>